<organism evidence="2 3">
    <name type="scientific">Roseivivax marinus</name>
    <dbReference type="NCBI Taxonomy" id="1379903"/>
    <lineage>
        <taxon>Bacteria</taxon>
        <taxon>Pseudomonadati</taxon>
        <taxon>Pseudomonadota</taxon>
        <taxon>Alphaproteobacteria</taxon>
        <taxon>Rhodobacterales</taxon>
        <taxon>Roseobacteraceae</taxon>
        <taxon>Roseivivax</taxon>
    </lineage>
</organism>
<evidence type="ECO:0008006" key="4">
    <source>
        <dbReference type="Google" id="ProtNLM"/>
    </source>
</evidence>
<dbReference type="Proteomes" id="UP000019063">
    <property type="component" value="Unassembled WGS sequence"/>
</dbReference>
<reference evidence="2 3" key="1">
    <citation type="journal article" date="2014" name="Antonie Van Leeuwenhoek">
        <title>Roseivivax atlanticus sp. nov., isolated from surface seawater of the Atlantic Ocean.</title>
        <authorList>
            <person name="Li G."/>
            <person name="Lai Q."/>
            <person name="Liu X."/>
            <person name="Sun F."/>
            <person name="Shao Z."/>
        </authorList>
    </citation>
    <scope>NUCLEOTIDE SEQUENCE [LARGE SCALE GENOMIC DNA]</scope>
    <source>
        <strain evidence="2 3">22II-s10s</strain>
    </source>
</reference>
<feature type="chain" id="PRO_5004843084" description="NADH dehydrogenase subunit E" evidence="1">
    <location>
        <begin position="24"/>
        <end position="138"/>
    </location>
</feature>
<comment type="caution">
    <text evidence="2">The sequence shown here is derived from an EMBL/GenBank/DDBJ whole genome shotgun (WGS) entry which is preliminary data.</text>
</comment>
<accession>W4HHA7</accession>
<feature type="signal peptide" evidence="1">
    <location>
        <begin position="1"/>
        <end position="23"/>
    </location>
</feature>
<proteinExistence type="predicted"/>
<dbReference type="Pfam" id="PF17267">
    <property type="entry name" value="DUF5333"/>
    <property type="match status" value="1"/>
</dbReference>
<name>W4HHA7_9RHOB</name>
<dbReference type="STRING" id="1379903.ATO8_16113"/>
<sequence>MRRSAAAAACTLVLALMAPFAQAQGNPPLREVDKIDNSLMMVAIADDLRKSCDNIDARMIRALAYLQQLKGEARDLGYSSDEIDAYVSSDDEKDRMERKANAWLEGQGVQRSDKSAYCTFGQQEIAKGSQIGVLLRAR</sequence>
<gene>
    <name evidence="2" type="ORF">ATO8_16113</name>
</gene>
<dbReference type="InterPro" id="IPR020349">
    <property type="entry name" value="Uncharacterised_14.7kDa"/>
</dbReference>
<evidence type="ECO:0000313" key="2">
    <source>
        <dbReference type="EMBL" id="ETW11788.1"/>
    </source>
</evidence>
<keyword evidence="3" id="KW-1185">Reference proteome</keyword>
<evidence type="ECO:0000313" key="3">
    <source>
        <dbReference type="Proteomes" id="UP000019063"/>
    </source>
</evidence>
<evidence type="ECO:0000256" key="1">
    <source>
        <dbReference type="SAM" id="SignalP"/>
    </source>
</evidence>
<dbReference type="EMBL" id="AQQW01000010">
    <property type="protein sequence ID" value="ETW11788.1"/>
    <property type="molecule type" value="Genomic_DNA"/>
</dbReference>
<dbReference type="AlphaFoldDB" id="W4HHA7"/>
<keyword evidence="1" id="KW-0732">Signal</keyword>
<protein>
    <recommendedName>
        <fullName evidence="4">NADH dehydrogenase subunit E</fullName>
    </recommendedName>
</protein>
<dbReference type="eggNOG" id="ENOG50330KF">
    <property type="taxonomic scope" value="Bacteria"/>
</dbReference>
<dbReference type="RefSeq" id="WP_043845938.1">
    <property type="nucleotide sequence ID" value="NZ_AQQW01000010.1"/>
</dbReference>